<dbReference type="Gene3D" id="6.20.50.110">
    <property type="entry name" value="Methyltransferase, zinc-binding domain"/>
    <property type="match status" value="1"/>
</dbReference>
<evidence type="ECO:0000259" key="1">
    <source>
        <dbReference type="Pfam" id="PF08421"/>
    </source>
</evidence>
<dbReference type="STRING" id="450378.GCA_001661675_02337"/>
<protein>
    <submittedName>
        <fullName evidence="3">Methyltransferase</fullName>
    </submittedName>
</protein>
<dbReference type="PANTHER" id="PTHR43861">
    <property type="entry name" value="TRANS-ACONITATE 2-METHYLTRANSFERASE-RELATED"/>
    <property type="match status" value="1"/>
</dbReference>
<keyword evidence="4" id="KW-1185">Reference proteome</keyword>
<dbReference type="Gene3D" id="3.40.50.720">
    <property type="entry name" value="NAD(P)-binding Rossmann-like Domain"/>
    <property type="match status" value="1"/>
</dbReference>
<dbReference type="Gene3D" id="3.40.50.150">
    <property type="entry name" value="Vaccinia Virus protein VP39"/>
    <property type="match status" value="1"/>
</dbReference>
<dbReference type="InterPro" id="IPR029063">
    <property type="entry name" value="SAM-dependent_MTases_sf"/>
</dbReference>
<proteinExistence type="predicted"/>
<accession>A0A1Z1FFD1</accession>
<dbReference type="Gene3D" id="6.10.250.3100">
    <property type="match status" value="1"/>
</dbReference>
<dbReference type="GO" id="GO:0008168">
    <property type="term" value="F:methyltransferase activity"/>
    <property type="evidence" value="ECO:0007669"/>
    <property type="project" value="UniProtKB-KW"/>
</dbReference>
<dbReference type="InterPro" id="IPR038576">
    <property type="entry name" value="Methyltransf_Zn-bd_dom_put_sf"/>
</dbReference>
<dbReference type="Pfam" id="PF13489">
    <property type="entry name" value="Methyltransf_23"/>
    <property type="match status" value="1"/>
</dbReference>
<dbReference type="AlphaFoldDB" id="A0A1Z1FFD1"/>
<dbReference type="Proteomes" id="UP000195807">
    <property type="component" value="Chromosome"/>
</dbReference>
<dbReference type="PANTHER" id="PTHR43861:SF5">
    <property type="entry name" value="BLL5978 PROTEIN"/>
    <property type="match status" value="1"/>
</dbReference>
<dbReference type="InterPro" id="IPR013691">
    <property type="entry name" value="MeTrfase_14"/>
</dbReference>
<name>A0A1Z1FFD1_9SPHN</name>
<dbReference type="GO" id="GO:0032259">
    <property type="term" value="P:methylation"/>
    <property type="evidence" value="ECO:0007669"/>
    <property type="project" value="UniProtKB-KW"/>
</dbReference>
<sequence>MNPVFDNRPMSRTEQACRACGCPQLHRFLDLGETPLADRLLTSQWDCRAEPRFPLIVALCAECALVQLTETVRPEVLFTDDYPYYSSVSRSVLDHAAANVAARRAERRLDRSSLVVEIGSNDGYLLKNYAAAGVTVLGIDPAEGPARAARAARIETMAEFFTANLAHDIRHRRGQADIVHASNVLTHSDDLRGFVAGISVLLKPDGVAVIEVPYLRDMVEGLQFDTIHHQQLCHFTLMSLDALLRGAGLFANRVERTAIHGGSLRVFAERYSNRNASVTDLLAQERDIGIGSPRYFAALADDAARLREELVTMVNDLRAGGHRIAAYGAAAKGAALLNACGLGRHQIDFVADLSTHKQGRLMPGVHVPIRPPEALFDERPGYTLLLAWNFADEILAQQGAYREAGGRFIIPLPHPRIV</sequence>
<feature type="domain" description="Methyltransferase putative zinc binding" evidence="1">
    <location>
        <begin position="17"/>
        <end position="78"/>
    </location>
</feature>
<keyword evidence="3" id="KW-0808">Transferase</keyword>
<dbReference type="SUPFAM" id="SSF53335">
    <property type="entry name" value="S-adenosyl-L-methionine-dependent methyltransferases"/>
    <property type="match status" value="1"/>
</dbReference>
<evidence type="ECO:0000313" key="4">
    <source>
        <dbReference type="Proteomes" id="UP000195807"/>
    </source>
</evidence>
<evidence type="ECO:0000259" key="2">
    <source>
        <dbReference type="Pfam" id="PF08484"/>
    </source>
</evidence>
<dbReference type="KEGG" id="cman:A9D14_11630"/>
<keyword evidence="3" id="KW-0489">Methyltransferase</keyword>
<reference evidence="3 4" key="1">
    <citation type="submission" date="2017-01" db="EMBL/GenBank/DDBJ databases">
        <title>Complete genome sequence of esterase-producing bacterium Croceicoccus marinus E4A9.</title>
        <authorList>
            <person name="Wu Y.-H."/>
            <person name="Cheng H."/>
            <person name="Xu L."/>
            <person name="Huo Y.-Y."/>
            <person name="Wang C.-S."/>
            <person name="Xu X.-W."/>
        </authorList>
    </citation>
    <scope>NUCLEOTIDE SEQUENCE [LARGE SCALE GENOMIC DNA]</scope>
    <source>
        <strain evidence="3 4">E4A9</strain>
    </source>
</reference>
<dbReference type="EMBL" id="CP019602">
    <property type="protein sequence ID" value="ARU17472.1"/>
    <property type="molecule type" value="Genomic_DNA"/>
</dbReference>
<dbReference type="Pfam" id="PF08421">
    <property type="entry name" value="Methyltransf_13"/>
    <property type="match status" value="1"/>
</dbReference>
<organism evidence="3 4">
    <name type="scientific">Croceicoccus marinus</name>
    <dbReference type="NCBI Taxonomy" id="450378"/>
    <lineage>
        <taxon>Bacteria</taxon>
        <taxon>Pseudomonadati</taxon>
        <taxon>Pseudomonadota</taxon>
        <taxon>Alphaproteobacteria</taxon>
        <taxon>Sphingomonadales</taxon>
        <taxon>Erythrobacteraceae</taxon>
        <taxon>Croceicoccus</taxon>
    </lineage>
</organism>
<dbReference type="Pfam" id="PF08484">
    <property type="entry name" value="Methyltransf_14"/>
    <property type="match status" value="1"/>
</dbReference>
<evidence type="ECO:0000313" key="3">
    <source>
        <dbReference type="EMBL" id="ARU17472.1"/>
    </source>
</evidence>
<gene>
    <name evidence="3" type="ORF">A9D14_11630</name>
</gene>
<feature type="domain" description="C-methyltransferase" evidence="2">
    <location>
        <begin position="259"/>
        <end position="413"/>
    </location>
</feature>
<dbReference type="InterPro" id="IPR013630">
    <property type="entry name" value="Methyltransf_Zn-bd_dom_put"/>
</dbReference>